<proteinExistence type="predicted"/>
<gene>
    <name evidence="2" type="ORF">PoMZ_05891</name>
</gene>
<evidence type="ECO:0000313" key="2">
    <source>
        <dbReference type="EMBL" id="QBZ64197.1"/>
    </source>
</evidence>
<evidence type="ECO:0000256" key="1">
    <source>
        <dbReference type="SAM" id="MobiDB-lite"/>
    </source>
</evidence>
<organism evidence="2 3">
    <name type="scientific">Pyricularia oryzae</name>
    <name type="common">Rice blast fungus</name>
    <name type="synonym">Magnaporthe oryzae</name>
    <dbReference type="NCBI Taxonomy" id="318829"/>
    <lineage>
        <taxon>Eukaryota</taxon>
        <taxon>Fungi</taxon>
        <taxon>Dikarya</taxon>
        <taxon>Ascomycota</taxon>
        <taxon>Pezizomycotina</taxon>
        <taxon>Sordariomycetes</taxon>
        <taxon>Sordariomycetidae</taxon>
        <taxon>Magnaporthales</taxon>
        <taxon>Pyriculariaceae</taxon>
        <taxon>Pyricularia</taxon>
    </lineage>
</organism>
<accession>A0A4P7NPG0</accession>
<sequence>MPYSRRYHSTRPRRQEGGTQPRRVFYRGEHNVEAHCNHVRSLFTKLCPKRYWCVAALFNNDALAQLLNAQINLQEVGTPDPVMDRVMWDATRTYLVSLFIEQGVATLETHFWCDAIPGDDCDVDLGTYEFWIGDLIALVIYRFESQ</sequence>
<feature type="region of interest" description="Disordered" evidence="1">
    <location>
        <begin position="1"/>
        <end position="20"/>
    </location>
</feature>
<reference evidence="2 3" key="1">
    <citation type="journal article" date="2019" name="Mol. Biol. Evol.">
        <title>Blast fungal genomes show frequent chromosomal changes, gene gains and losses, and effector gene turnover.</title>
        <authorList>
            <person name="Gomez Luciano L.B."/>
            <person name="Jason Tsai I."/>
            <person name="Chuma I."/>
            <person name="Tosa Y."/>
            <person name="Chen Y.H."/>
            <person name="Li J.Y."/>
            <person name="Li M.Y."/>
            <person name="Jade Lu M.Y."/>
            <person name="Nakayashiki H."/>
            <person name="Li W.H."/>
        </authorList>
    </citation>
    <scope>NUCLEOTIDE SEQUENCE [LARGE SCALE GENOMIC DNA]</scope>
    <source>
        <strain evidence="2">MZ5-1-6</strain>
    </source>
</reference>
<evidence type="ECO:0000313" key="3">
    <source>
        <dbReference type="Proteomes" id="UP000294847"/>
    </source>
</evidence>
<feature type="compositionally biased region" description="Basic residues" evidence="1">
    <location>
        <begin position="1"/>
        <end position="12"/>
    </location>
</feature>
<dbReference type="Proteomes" id="UP000294847">
    <property type="component" value="Chromosome 6"/>
</dbReference>
<protein>
    <submittedName>
        <fullName evidence="2">Uncharacterized protein</fullName>
    </submittedName>
</protein>
<dbReference type="EMBL" id="CP034209">
    <property type="protein sequence ID" value="QBZ64197.1"/>
    <property type="molecule type" value="Genomic_DNA"/>
</dbReference>
<dbReference type="AlphaFoldDB" id="A0A4P7NPG0"/>
<name>A0A4P7NPG0_PYROR</name>